<sequence length="287" mass="33870">MQFNRNNVRRRDDKVRRALMPDAYRREVDRRSNDKRLMKAIRDREKKFKEMREKESQSKGPLFKLKKFKNKTSVLKPAIKKNELDEINCCYTIAGHYNNAAEQERAVLDKMGPNNQPKNSILSLAARSVISKRDRELMQEENKMLEKYYQDYYKDKGSNKSRGSSTESKGQKNMYYPRSNVHQSMSSIKKYPEQEQVLSPPPLKGHNYTRSVESIPTKSTEMSEEDVRGTIAKLELKKKEVNAMISRLPLGNRYKAIEEREKKLYEELDQISETIRKLYNHKVFLMT</sequence>
<feature type="region of interest" description="Disordered" evidence="1">
    <location>
        <begin position="154"/>
        <end position="177"/>
    </location>
</feature>
<name>A0AAD1XLV9_EUPCR</name>
<evidence type="ECO:0000256" key="1">
    <source>
        <dbReference type="SAM" id="MobiDB-lite"/>
    </source>
</evidence>
<feature type="compositionally biased region" description="Polar residues" evidence="1">
    <location>
        <begin position="208"/>
        <end position="220"/>
    </location>
</feature>
<proteinExistence type="predicted"/>
<dbReference type="EMBL" id="CAMPGE010016716">
    <property type="protein sequence ID" value="CAI2375251.1"/>
    <property type="molecule type" value="Genomic_DNA"/>
</dbReference>
<dbReference type="Proteomes" id="UP001295684">
    <property type="component" value="Unassembled WGS sequence"/>
</dbReference>
<feature type="region of interest" description="Disordered" evidence="1">
    <location>
        <begin position="199"/>
        <end position="226"/>
    </location>
</feature>
<comment type="caution">
    <text evidence="2">The sequence shown here is derived from an EMBL/GenBank/DDBJ whole genome shotgun (WGS) entry which is preliminary data.</text>
</comment>
<organism evidence="2 3">
    <name type="scientific">Euplotes crassus</name>
    <dbReference type="NCBI Taxonomy" id="5936"/>
    <lineage>
        <taxon>Eukaryota</taxon>
        <taxon>Sar</taxon>
        <taxon>Alveolata</taxon>
        <taxon>Ciliophora</taxon>
        <taxon>Intramacronucleata</taxon>
        <taxon>Spirotrichea</taxon>
        <taxon>Hypotrichia</taxon>
        <taxon>Euplotida</taxon>
        <taxon>Euplotidae</taxon>
        <taxon>Moneuplotes</taxon>
    </lineage>
</organism>
<keyword evidence="3" id="KW-1185">Reference proteome</keyword>
<accession>A0AAD1XLV9</accession>
<protein>
    <recommendedName>
        <fullName evidence="4">Enkurin domain-containing protein</fullName>
    </recommendedName>
</protein>
<evidence type="ECO:0000313" key="3">
    <source>
        <dbReference type="Proteomes" id="UP001295684"/>
    </source>
</evidence>
<dbReference type="AlphaFoldDB" id="A0AAD1XLV9"/>
<evidence type="ECO:0008006" key="4">
    <source>
        <dbReference type="Google" id="ProtNLM"/>
    </source>
</evidence>
<evidence type="ECO:0000313" key="2">
    <source>
        <dbReference type="EMBL" id="CAI2375251.1"/>
    </source>
</evidence>
<reference evidence="2" key="1">
    <citation type="submission" date="2023-07" db="EMBL/GenBank/DDBJ databases">
        <authorList>
            <consortium name="AG Swart"/>
            <person name="Singh M."/>
            <person name="Singh A."/>
            <person name="Seah K."/>
            <person name="Emmerich C."/>
        </authorList>
    </citation>
    <scope>NUCLEOTIDE SEQUENCE</scope>
    <source>
        <strain evidence="2">DP1</strain>
    </source>
</reference>
<gene>
    <name evidence="2" type="ORF">ECRASSUSDP1_LOCUS16613</name>
</gene>